<dbReference type="GO" id="GO:0005524">
    <property type="term" value="F:ATP binding"/>
    <property type="evidence" value="ECO:0007669"/>
    <property type="project" value="UniProtKB-KW"/>
</dbReference>
<feature type="domain" description="ABC transporter" evidence="4">
    <location>
        <begin position="10"/>
        <end position="229"/>
    </location>
</feature>
<evidence type="ECO:0000259" key="4">
    <source>
        <dbReference type="PROSITE" id="PS50893"/>
    </source>
</evidence>
<reference evidence="5 6" key="1">
    <citation type="submission" date="2019-01" db="EMBL/GenBank/DDBJ databases">
        <title>PMF-metabolizing Aryl O-demethylase.</title>
        <authorList>
            <person name="Kim M."/>
        </authorList>
    </citation>
    <scope>NUCLEOTIDE SEQUENCE [LARGE SCALE GENOMIC DNA]</scope>
    <source>
        <strain evidence="5 6">PMF1</strain>
    </source>
</reference>
<dbReference type="Proteomes" id="UP000289794">
    <property type="component" value="Chromosome"/>
</dbReference>
<evidence type="ECO:0000313" key="6">
    <source>
        <dbReference type="Proteomes" id="UP000289794"/>
    </source>
</evidence>
<dbReference type="RefSeq" id="WP_205730558.1">
    <property type="nucleotide sequence ID" value="NZ_CP035945.1"/>
</dbReference>
<dbReference type="PROSITE" id="PS50893">
    <property type="entry name" value="ABC_TRANSPORTER_2"/>
    <property type="match status" value="1"/>
</dbReference>
<dbReference type="InterPro" id="IPR003439">
    <property type="entry name" value="ABC_transporter-like_ATP-bd"/>
</dbReference>
<dbReference type="GO" id="GO:0016887">
    <property type="term" value="F:ATP hydrolysis activity"/>
    <property type="evidence" value="ECO:0007669"/>
    <property type="project" value="InterPro"/>
</dbReference>
<dbReference type="Pfam" id="PF00005">
    <property type="entry name" value="ABC_tran"/>
    <property type="match status" value="1"/>
</dbReference>
<keyword evidence="1" id="KW-0813">Transport</keyword>
<protein>
    <submittedName>
        <fullName evidence="5">Fluoroquinolones export ATP-binding protein</fullName>
        <ecNumber evidence="5">3.6.3.-</ecNumber>
    </submittedName>
</protein>
<dbReference type="InterPro" id="IPR051782">
    <property type="entry name" value="ABC_Transporter_VariousFunc"/>
</dbReference>
<dbReference type="PANTHER" id="PTHR42939:SF1">
    <property type="entry name" value="ABC TRANSPORTER ATP-BINDING PROTEIN ALBC-RELATED"/>
    <property type="match status" value="1"/>
</dbReference>
<proteinExistence type="predicted"/>
<name>A0A4V0Z730_9FIRM</name>
<sequence length="229" mass="25362">MTDAEKSDYVRVDRVTKKFGSEVVLKETTMAMSRGKVYGIVGNNGSGKTVLMKCICGFLPVTSGSICVGEKYIGRDTDFPESLGLIIETPGFLTEYTGKKNLEILADLNRKISAEEIRRVLQRVGLDPDLKKPVAKYSLGMRQRLGIAQAIMEDPDFLILDEPFNGLDKRGVADIRSILLDLKRRGKTILLASHNSGDIDLLCDEVYEIDAGILRPMTGETGQEKERMT</sequence>
<dbReference type="Gene3D" id="3.40.50.300">
    <property type="entry name" value="P-loop containing nucleotide triphosphate hydrolases"/>
    <property type="match status" value="1"/>
</dbReference>
<dbReference type="InterPro" id="IPR027417">
    <property type="entry name" value="P-loop_NTPase"/>
</dbReference>
<dbReference type="InterPro" id="IPR003593">
    <property type="entry name" value="AAA+_ATPase"/>
</dbReference>
<organism evidence="5 6">
    <name type="scientific">Blautia producta</name>
    <dbReference type="NCBI Taxonomy" id="33035"/>
    <lineage>
        <taxon>Bacteria</taxon>
        <taxon>Bacillati</taxon>
        <taxon>Bacillota</taxon>
        <taxon>Clostridia</taxon>
        <taxon>Lachnospirales</taxon>
        <taxon>Lachnospiraceae</taxon>
        <taxon>Blautia</taxon>
    </lineage>
</organism>
<gene>
    <name evidence="5" type="ORF">PMF13cell1_00889</name>
</gene>
<dbReference type="KEGG" id="bpro:PMF13cell1_00889"/>
<dbReference type="PROSITE" id="PS00211">
    <property type="entry name" value="ABC_TRANSPORTER_1"/>
    <property type="match status" value="1"/>
</dbReference>
<dbReference type="EC" id="3.6.3.-" evidence="5"/>
<evidence type="ECO:0000256" key="1">
    <source>
        <dbReference type="ARBA" id="ARBA00022448"/>
    </source>
</evidence>
<evidence type="ECO:0000313" key="5">
    <source>
        <dbReference type="EMBL" id="QBE95368.1"/>
    </source>
</evidence>
<accession>A0A4V0Z730</accession>
<keyword evidence="5" id="KW-0378">Hydrolase</keyword>
<dbReference type="InterPro" id="IPR017871">
    <property type="entry name" value="ABC_transporter-like_CS"/>
</dbReference>
<keyword evidence="2" id="KW-0547">Nucleotide-binding</keyword>
<keyword evidence="3 5" id="KW-0067">ATP-binding</keyword>
<dbReference type="SUPFAM" id="SSF52540">
    <property type="entry name" value="P-loop containing nucleoside triphosphate hydrolases"/>
    <property type="match status" value="1"/>
</dbReference>
<dbReference type="AlphaFoldDB" id="A0A4V0Z730"/>
<dbReference type="PANTHER" id="PTHR42939">
    <property type="entry name" value="ABC TRANSPORTER ATP-BINDING PROTEIN ALBC-RELATED"/>
    <property type="match status" value="1"/>
</dbReference>
<evidence type="ECO:0000256" key="2">
    <source>
        <dbReference type="ARBA" id="ARBA00022741"/>
    </source>
</evidence>
<evidence type="ECO:0000256" key="3">
    <source>
        <dbReference type="ARBA" id="ARBA00022840"/>
    </source>
</evidence>
<dbReference type="SMART" id="SM00382">
    <property type="entry name" value="AAA"/>
    <property type="match status" value="1"/>
</dbReference>
<dbReference type="EMBL" id="CP035945">
    <property type="protein sequence ID" value="QBE95368.1"/>
    <property type="molecule type" value="Genomic_DNA"/>
</dbReference>